<evidence type="ECO:0000313" key="1">
    <source>
        <dbReference type="EMBL" id="CAD8164522.1"/>
    </source>
</evidence>
<gene>
    <name evidence="1" type="ORF">POCTA_138.1.T0450096</name>
</gene>
<comment type="caution">
    <text evidence="1">The sequence shown here is derived from an EMBL/GenBank/DDBJ whole genome shotgun (WGS) entry which is preliminary data.</text>
</comment>
<proteinExistence type="predicted"/>
<sequence length="75" mass="8546">MVQIIQQESDSYEVFNFYEDDYLGFKSISQISTQYLGVTVEFNSSKLPTETPIFAVSQIKYEGLAFILICGSFPE</sequence>
<dbReference type="Proteomes" id="UP000683925">
    <property type="component" value="Unassembled WGS sequence"/>
</dbReference>
<keyword evidence="2" id="KW-1185">Reference proteome</keyword>
<reference evidence="1" key="1">
    <citation type="submission" date="2021-01" db="EMBL/GenBank/DDBJ databases">
        <authorList>
            <consortium name="Genoscope - CEA"/>
            <person name="William W."/>
        </authorList>
    </citation>
    <scope>NUCLEOTIDE SEQUENCE</scope>
</reference>
<evidence type="ECO:0000313" key="2">
    <source>
        <dbReference type="Proteomes" id="UP000683925"/>
    </source>
</evidence>
<name>A0A8S1ULB6_PAROT</name>
<protein>
    <submittedName>
        <fullName evidence="1">Uncharacterized protein</fullName>
    </submittedName>
</protein>
<organism evidence="1 2">
    <name type="scientific">Paramecium octaurelia</name>
    <dbReference type="NCBI Taxonomy" id="43137"/>
    <lineage>
        <taxon>Eukaryota</taxon>
        <taxon>Sar</taxon>
        <taxon>Alveolata</taxon>
        <taxon>Ciliophora</taxon>
        <taxon>Intramacronucleata</taxon>
        <taxon>Oligohymenophorea</taxon>
        <taxon>Peniculida</taxon>
        <taxon>Parameciidae</taxon>
        <taxon>Paramecium</taxon>
    </lineage>
</organism>
<dbReference type="AlphaFoldDB" id="A0A8S1ULB6"/>
<accession>A0A8S1ULB6</accession>
<dbReference type="EMBL" id="CAJJDP010000045">
    <property type="protein sequence ID" value="CAD8164522.1"/>
    <property type="molecule type" value="Genomic_DNA"/>
</dbReference>